<reference evidence="3" key="1">
    <citation type="submission" date="2019-06" db="EMBL/GenBank/DDBJ databases">
        <authorList>
            <person name="Kempf S.R."/>
            <person name="Brown K.M."/>
            <person name="Pearce J.A.A."/>
            <person name="Stamm J."/>
            <person name="Powell E.A.A."/>
            <person name="McGriff A.K."/>
            <person name="Tolsma S."/>
            <person name="Caruso S.M."/>
            <person name="Garlena R.A."/>
            <person name="Russell D.A."/>
            <person name="Pope W.H."/>
            <person name="Jacobs-Se D."/>
            <person name="Hatfull G.F."/>
        </authorList>
    </citation>
    <scope>NUCLEOTIDE SEQUENCE [LARGE SCALE GENOMIC DNA]</scope>
</reference>
<evidence type="ECO:0000313" key="3">
    <source>
        <dbReference type="Proteomes" id="UP000317969"/>
    </source>
</evidence>
<accession>A0A514U1V1</accession>
<name>A0A514U1V1_9CAUD</name>
<dbReference type="KEGG" id="vg:65121871"/>
<evidence type="ECO:0000256" key="1">
    <source>
        <dbReference type="SAM" id="MobiDB-lite"/>
    </source>
</evidence>
<gene>
    <name evidence="2" type="primary">77</name>
    <name evidence="2" type="ORF">SEA_BRAELYN_78</name>
</gene>
<feature type="compositionally biased region" description="Polar residues" evidence="1">
    <location>
        <begin position="222"/>
        <end position="231"/>
    </location>
</feature>
<protein>
    <submittedName>
        <fullName evidence="2">DNA binding protein</fullName>
    </submittedName>
</protein>
<dbReference type="GeneID" id="65121871"/>
<dbReference type="EMBL" id="MN096371">
    <property type="protein sequence ID" value="QDK02934.1"/>
    <property type="molecule type" value="Genomic_DNA"/>
</dbReference>
<keyword evidence="3" id="KW-1185">Reference proteome</keyword>
<organism evidence="2 3">
    <name type="scientific">Streptomyces phage Braelyn</name>
    <dbReference type="NCBI Taxonomy" id="2593356"/>
    <lineage>
        <taxon>Viruses</taxon>
        <taxon>Duplodnaviria</taxon>
        <taxon>Heunggongvirae</taxon>
        <taxon>Uroviricota</taxon>
        <taxon>Caudoviricetes</taxon>
        <taxon>Stanwilliamsviridae</taxon>
        <taxon>Boydwoodruffvirinae</taxon>
        <taxon>Samistivirus</taxon>
        <taxon>Samistivirus braelyn</taxon>
    </lineage>
</organism>
<feature type="compositionally biased region" description="Basic and acidic residues" evidence="1">
    <location>
        <begin position="232"/>
        <end position="245"/>
    </location>
</feature>
<evidence type="ECO:0000313" key="2">
    <source>
        <dbReference type="EMBL" id="QDK02934.1"/>
    </source>
</evidence>
<sequence length="264" mass="29434">MGTLKGLAAIRAFSEQQAQAAKDREDRLNAPKVEYLNLTDGQSVRVRFLQEVDAEAENYDKARGTGTLAVEHVVFVKSLRRMYRATCTMEDEGRCYGCERARAGDKEFVQKRNFYINALVDFMDGNEPKTMIVSRGMGSTFFAQILDEVEPDTPDGPPNSLTAMNYKITRRGSGTDTKWLLKALPKDEPLDDSEAVVHNIDDEKNGIIRSFPYEATSEKASQEQYFNGETYNDNKGDDSGSKDANVKASPMSGGNAGYNMDESW</sequence>
<feature type="region of interest" description="Disordered" evidence="1">
    <location>
        <begin position="218"/>
        <end position="264"/>
    </location>
</feature>
<proteinExistence type="predicted"/>
<dbReference type="Proteomes" id="UP000317969">
    <property type="component" value="Segment"/>
</dbReference>
<dbReference type="RefSeq" id="YP_010103970.1">
    <property type="nucleotide sequence ID" value="NC_055813.1"/>
</dbReference>